<keyword evidence="1" id="KW-0812">Transmembrane</keyword>
<protein>
    <submittedName>
        <fullName evidence="3">Uncharacterized protein si:ch211-198p11.6</fullName>
    </submittedName>
</protein>
<dbReference type="AlphaFoldDB" id="A0AAJ8BD91"/>
<evidence type="ECO:0000256" key="1">
    <source>
        <dbReference type="SAM" id="Phobius"/>
    </source>
</evidence>
<dbReference type="KEGG" id="lcf:127142961"/>
<dbReference type="GeneID" id="127142961"/>
<organism evidence="2 3">
    <name type="scientific">Lates calcarifer</name>
    <name type="common">Barramundi</name>
    <name type="synonym">Holocentrus calcarifer</name>
    <dbReference type="NCBI Taxonomy" id="8187"/>
    <lineage>
        <taxon>Eukaryota</taxon>
        <taxon>Metazoa</taxon>
        <taxon>Chordata</taxon>
        <taxon>Craniata</taxon>
        <taxon>Vertebrata</taxon>
        <taxon>Euteleostomi</taxon>
        <taxon>Actinopterygii</taxon>
        <taxon>Neopterygii</taxon>
        <taxon>Teleostei</taxon>
        <taxon>Neoteleostei</taxon>
        <taxon>Acanthomorphata</taxon>
        <taxon>Carangaria</taxon>
        <taxon>Carangaria incertae sedis</taxon>
        <taxon>Centropomidae</taxon>
        <taxon>Lates</taxon>
    </lineage>
</organism>
<dbReference type="Proteomes" id="UP000694890">
    <property type="component" value="Linkage group LG11"/>
</dbReference>
<gene>
    <name evidence="3" type="primary">si:ch211-198p11.6</name>
</gene>
<dbReference type="RefSeq" id="XP_050929749.1">
    <property type="nucleotide sequence ID" value="XM_051073792.1"/>
</dbReference>
<name>A0AAJ8BD91_LATCA</name>
<keyword evidence="1" id="KW-1133">Transmembrane helix</keyword>
<evidence type="ECO:0000313" key="2">
    <source>
        <dbReference type="Proteomes" id="UP000694890"/>
    </source>
</evidence>
<keyword evidence="1" id="KW-0472">Membrane</keyword>
<accession>A0AAJ8BD91</accession>
<reference evidence="3" key="1">
    <citation type="submission" date="2025-08" db="UniProtKB">
        <authorList>
            <consortium name="RefSeq"/>
        </authorList>
    </citation>
    <scope>IDENTIFICATION</scope>
    <source>
        <tissue evidence="3">Brain</tissue>
    </source>
</reference>
<evidence type="ECO:0000313" key="3">
    <source>
        <dbReference type="RefSeq" id="XP_050929749.1"/>
    </source>
</evidence>
<proteinExistence type="predicted"/>
<feature type="transmembrane region" description="Helical" evidence="1">
    <location>
        <begin position="20"/>
        <end position="41"/>
    </location>
</feature>
<sequence length="120" mass="13541">MSSQTETMQVLNIWELAIPLPAVLMITVGFYMIVLGIGLWIRFCLKDQCSPECGDCCPNVSICEQCFRLAEMCDCRLPTMRSCLNYSCPSPNCVQWDCACTCQPPECDSCNCLCFEIRIK</sequence>